<dbReference type="GO" id="GO:0009411">
    <property type="term" value="P:response to UV"/>
    <property type="evidence" value="ECO:0007669"/>
    <property type="project" value="InterPro"/>
</dbReference>
<keyword evidence="6" id="KW-0234">DNA repair</keyword>
<evidence type="ECO:0000256" key="7">
    <source>
        <dbReference type="SAM" id="MobiDB-lite"/>
    </source>
</evidence>
<feature type="compositionally biased region" description="Basic and acidic residues" evidence="7">
    <location>
        <begin position="470"/>
        <end position="482"/>
    </location>
</feature>
<keyword evidence="4" id="KW-0228">DNA excision</keyword>
<evidence type="ECO:0000256" key="2">
    <source>
        <dbReference type="ARBA" id="ARBA00022759"/>
    </source>
</evidence>
<dbReference type="Proteomes" id="UP000016930">
    <property type="component" value="Unassembled WGS sequence"/>
</dbReference>
<evidence type="ECO:0000313" key="9">
    <source>
        <dbReference type="Proteomes" id="UP000016930"/>
    </source>
</evidence>
<dbReference type="GO" id="GO:0005634">
    <property type="term" value="C:nucleus"/>
    <property type="evidence" value="ECO:0007669"/>
    <property type="project" value="TreeGrafter"/>
</dbReference>
<feature type="compositionally biased region" description="Basic residues" evidence="7">
    <location>
        <begin position="28"/>
        <end position="38"/>
    </location>
</feature>
<evidence type="ECO:0008006" key="10">
    <source>
        <dbReference type="Google" id="ProtNLM"/>
    </source>
</evidence>
<dbReference type="PANTHER" id="PTHR31290:SF5">
    <property type="entry name" value="UV-DAMAGE ENDONUCLEASE"/>
    <property type="match status" value="1"/>
</dbReference>
<dbReference type="Pfam" id="PF03851">
    <property type="entry name" value="UvdE"/>
    <property type="match status" value="1"/>
</dbReference>
<dbReference type="AlphaFoldDB" id="M2QIA0"/>
<keyword evidence="3" id="KW-0227">DNA damage</keyword>
<dbReference type="GO" id="GO:0005739">
    <property type="term" value="C:mitochondrion"/>
    <property type="evidence" value="ECO:0007669"/>
    <property type="project" value="TreeGrafter"/>
</dbReference>
<feature type="region of interest" description="Disordered" evidence="7">
    <location>
        <begin position="470"/>
        <end position="590"/>
    </location>
</feature>
<dbReference type="GO" id="GO:0004519">
    <property type="term" value="F:endonuclease activity"/>
    <property type="evidence" value="ECO:0007669"/>
    <property type="project" value="UniProtKB-KW"/>
</dbReference>
<dbReference type="EMBL" id="KB445797">
    <property type="protein sequence ID" value="EMD36763.1"/>
    <property type="molecule type" value="Genomic_DNA"/>
</dbReference>
<dbReference type="OrthoDB" id="541883at2759"/>
<feature type="region of interest" description="Disordered" evidence="7">
    <location>
        <begin position="58"/>
        <end position="127"/>
    </location>
</feature>
<dbReference type="NCBIfam" id="TIGR00629">
    <property type="entry name" value="uvde"/>
    <property type="match status" value="1"/>
</dbReference>
<dbReference type="Gene3D" id="3.20.20.150">
    <property type="entry name" value="Divalent-metal-dependent TIM barrel enzymes"/>
    <property type="match status" value="1"/>
</dbReference>
<keyword evidence="1" id="KW-0540">Nuclease</keyword>
<protein>
    <recommendedName>
        <fullName evidence="10">UV-endonuclease UvdE</fullName>
    </recommendedName>
</protein>
<dbReference type="InterPro" id="IPR004601">
    <property type="entry name" value="UvdE"/>
</dbReference>
<feature type="compositionally biased region" description="Acidic residues" evidence="7">
    <location>
        <begin position="524"/>
        <end position="544"/>
    </location>
</feature>
<evidence type="ECO:0000256" key="3">
    <source>
        <dbReference type="ARBA" id="ARBA00022763"/>
    </source>
</evidence>
<dbReference type="PANTHER" id="PTHR31290">
    <property type="entry name" value="UV-DAMAGE ENDONUCLEASE"/>
    <property type="match status" value="1"/>
</dbReference>
<evidence type="ECO:0000256" key="5">
    <source>
        <dbReference type="ARBA" id="ARBA00022801"/>
    </source>
</evidence>
<feature type="region of interest" description="Disordered" evidence="7">
    <location>
        <begin position="1"/>
        <end position="43"/>
    </location>
</feature>
<dbReference type="HOGENOM" id="CLU_017168_2_1_1"/>
<keyword evidence="9" id="KW-1185">Reference proteome</keyword>
<organism evidence="8 9">
    <name type="scientific">Ceriporiopsis subvermispora (strain B)</name>
    <name type="common">White-rot fungus</name>
    <name type="synonym">Gelatoporia subvermispora</name>
    <dbReference type="NCBI Taxonomy" id="914234"/>
    <lineage>
        <taxon>Eukaryota</taxon>
        <taxon>Fungi</taxon>
        <taxon>Dikarya</taxon>
        <taxon>Basidiomycota</taxon>
        <taxon>Agaricomycotina</taxon>
        <taxon>Agaricomycetes</taxon>
        <taxon>Polyporales</taxon>
        <taxon>Gelatoporiaceae</taxon>
        <taxon>Gelatoporia</taxon>
    </lineage>
</organism>
<sequence>MNAAGVSSLPTVPILHALPGNIGEAPVVHKKPKKSKKSRKDEVSLAYTTATSAEIVFDSQLTELEPDASSPPKKRRSKKAKVEEEQAGEADTSEASPSKRRRRTKVQDESQVTETDAEVLATPKKRRTKTKEPVVYDILPVEQLETNFKGRLGYACLNTLTRVQKPEPVFCSRTCRIDTILKHGFHATRGGGEGTGAGMDYVKELGRKNATDLLQIIEWNEKNHIRFFRLSSEMFPFSSHAKYGYSLEYARGELKAAGDLARKYGHRLTTHPGQFTQLASPKDDVVEASIRELRYHCEMMRHMELDQDSVIILHMGGVYGSKEDTIARFRKVYTTRLTDEMRARLVLENDEICYNPDDLLPICEELNIPIVLDYHHNWIYPSVLPIPELITRINAIWARKGIKPKQHLSEPRPGAETVMEKRAHADRCKVLPEHLPVDADLMIEAKDKEQAVFQLYRVYNLAPVIYENLRPEKPPKPFERSRSRAAPGLAGEDVEAEGGATEASPRARRASKRSSGPVLSLVNQEEDVEPVDGADVESVEEDEHPEAVKALLEEDGQANKERKRKGTKKSSKKGCKMAAQAEELPEADED</sequence>
<evidence type="ECO:0000256" key="6">
    <source>
        <dbReference type="ARBA" id="ARBA00023204"/>
    </source>
</evidence>
<feature type="compositionally biased region" description="Basic residues" evidence="7">
    <location>
        <begin position="561"/>
        <end position="575"/>
    </location>
</feature>
<name>M2QIA0_CERS8</name>
<dbReference type="GO" id="GO:0006289">
    <property type="term" value="P:nucleotide-excision repair"/>
    <property type="evidence" value="ECO:0007669"/>
    <property type="project" value="InterPro"/>
</dbReference>
<evidence type="ECO:0000256" key="4">
    <source>
        <dbReference type="ARBA" id="ARBA00022769"/>
    </source>
</evidence>
<keyword evidence="2" id="KW-0255">Endonuclease</keyword>
<dbReference type="STRING" id="914234.M2QIA0"/>
<gene>
    <name evidence="8" type="ORF">CERSUDRAFT_51795</name>
</gene>
<dbReference type="GO" id="GO:0016787">
    <property type="term" value="F:hydrolase activity"/>
    <property type="evidence" value="ECO:0007669"/>
    <property type="project" value="UniProtKB-KW"/>
</dbReference>
<dbReference type="InterPro" id="IPR036237">
    <property type="entry name" value="Xyl_isomerase-like_sf"/>
</dbReference>
<evidence type="ECO:0000256" key="1">
    <source>
        <dbReference type="ARBA" id="ARBA00022722"/>
    </source>
</evidence>
<dbReference type="SUPFAM" id="SSF51658">
    <property type="entry name" value="Xylose isomerase-like"/>
    <property type="match status" value="1"/>
</dbReference>
<proteinExistence type="predicted"/>
<reference evidence="8 9" key="1">
    <citation type="journal article" date="2012" name="Proc. Natl. Acad. Sci. U.S.A.">
        <title>Comparative genomics of Ceriporiopsis subvermispora and Phanerochaete chrysosporium provide insight into selective ligninolysis.</title>
        <authorList>
            <person name="Fernandez-Fueyo E."/>
            <person name="Ruiz-Duenas F.J."/>
            <person name="Ferreira P."/>
            <person name="Floudas D."/>
            <person name="Hibbett D.S."/>
            <person name="Canessa P."/>
            <person name="Larrondo L.F."/>
            <person name="James T.Y."/>
            <person name="Seelenfreund D."/>
            <person name="Lobos S."/>
            <person name="Polanco R."/>
            <person name="Tello M."/>
            <person name="Honda Y."/>
            <person name="Watanabe T."/>
            <person name="Watanabe T."/>
            <person name="Ryu J.S."/>
            <person name="Kubicek C.P."/>
            <person name="Schmoll M."/>
            <person name="Gaskell J."/>
            <person name="Hammel K.E."/>
            <person name="St John F.J."/>
            <person name="Vanden Wymelenberg A."/>
            <person name="Sabat G."/>
            <person name="Splinter BonDurant S."/>
            <person name="Syed K."/>
            <person name="Yadav J.S."/>
            <person name="Doddapaneni H."/>
            <person name="Subramanian V."/>
            <person name="Lavin J.L."/>
            <person name="Oguiza J.A."/>
            <person name="Perez G."/>
            <person name="Pisabarro A.G."/>
            <person name="Ramirez L."/>
            <person name="Santoyo F."/>
            <person name="Master E."/>
            <person name="Coutinho P.M."/>
            <person name="Henrissat B."/>
            <person name="Lombard V."/>
            <person name="Magnuson J.K."/>
            <person name="Kuees U."/>
            <person name="Hori C."/>
            <person name="Igarashi K."/>
            <person name="Samejima M."/>
            <person name="Held B.W."/>
            <person name="Barry K.W."/>
            <person name="LaButti K.M."/>
            <person name="Lapidus A."/>
            <person name="Lindquist E.A."/>
            <person name="Lucas S.M."/>
            <person name="Riley R."/>
            <person name="Salamov A.A."/>
            <person name="Hoffmeister D."/>
            <person name="Schwenk D."/>
            <person name="Hadar Y."/>
            <person name="Yarden O."/>
            <person name="de Vries R.P."/>
            <person name="Wiebenga A."/>
            <person name="Stenlid J."/>
            <person name="Eastwood D."/>
            <person name="Grigoriev I.V."/>
            <person name="Berka R.M."/>
            <person name="Blanchette R.A."/>
            <person name="Kersten P."/>
            <person name="Martinez A.T."/>
            <person name="Vicuna R."/>
            <person name="Cullen D."/>
        </authorList>
    </citation>
    <scope>NUCLEOTIDE SEQUENCE [LARGE SCALE GENOMIC DNA]</scope>
    <source>
        <strain evidence="8 9">B</strain>
    </source>
</reference>
<dbReference type="GO" id="GO:0043504">
    <property type="term" value="P:mitochondrial DNA repair"/>
    <property type="evidence" value="ECO:0007669"/>
    <property type="project" value="TreeGrafter"/>
</dbReference>
<keyword evidence="5" id="KW-0378">Hydrolase</keyword>
<evidence type="ECO:0000313" key="8">
    <source>
        <dbReference type="EMBL" id="EMD36763.1"/>
    </source>
</evidence>
<accession>M2QIA0</accession>